<gene>
    <name evidence="1" type="ORF">LCGC14_1417680</name>
</gene>
<accession>A0A0F9JS50</accession>
<dbReference type="EMBL" id="LAZR01009414">
    <property type="protein sequence ID" value="KKM72724.1"/>
    <property type="molecule type" value="Genomic_DNA"/>
</dbReference>
<protein>
    <submittedName>
        <fullName evidence="1">Uncharacterized protein</fullName>
    </submittedName>
</protein>
<organism evidence="1">
    <name type="scientific">marine sediment metagenome</name>
    <dbReference type="NCBI Taxonomy" id="412755"/>
    <lineage>
        <taxon>unclassified sequences</taxon>
        <taxon>metagenomes</taxon>
        <taxon>ecological metagenomes</taxon>
    </lineage>
</organism>
<feature type="non-terminal residue" evidence="1">
    <location>
        <position position="1"/>
    </location>
</feature>
<dbReference type="AlphaFoldDB" id="A0A0F9JS50"/>
<name>A0A0F9JS50_9ZZZZ</name>
<evidence type="ECO:0000313" key="1">
    <source>
        <dbReference type="EMBL" id="KKM72724.1"/>
    </source>
</evidence>
<reference evidence="1" key="1">
    <citation type="journal article" date="2015" name="Nature">
        <title>Complex archaea that bridge the gap between prokaryotes and eukaryotes.</title>
        <authorList>
            <person name="Spang A."/>
            <person name="Saw J.H."/>
            <person name="Jorgensen S.L."/>
            <person name="Zaremba-Niedzwiedzka K."/>
            <person name="Martijn J."/>
            <person name="Lind A.E."/>
            <person name="van Eijk R."/>
            <person name="Schleper C."/>
            <person name="Guy L."/>
            <person name="Ettema T.J."/>
        </authorList>
    </citation>
    <scope>NUCLEOTIDE SEQUENCE</scope>
</reference>
<comment type="caution">
    <text evidence="1">The sequence shown here is derived from an EMBL/GenBank/DDBJ whole genome shotgun (WGS) entry which is preliminary data.</text>
</comment>
<sequence length="735" mass="82675">QGVFNKTITEVFEKGNPNPIALQGVLSEFIVKKGIKKEKGIEERGGLVLSVNEAANRGIFLPEGIKGVILPKSEIKSKKLTGRQVLDLGLVREITPKVIQTFGEKTLGLIEKGRISTLETNPAFKTESEKVKNEFRVLEAFKKGIDKDINKFNIKFGDKTLNDIQFKLASSEEERINNKIINFQRLISTTEKKQFQRLQDKDRNFVLAVAGGVTTGIVQAPFNFASLVVGGVTKPTTTLLEVRVGAEELAKKVGKEGLIAFKDIKAGRRVVNISPSKVAEFSADLVVESILLTAGTGLLKRGAGKAKNFGKNIDFKKFDKALNDPDTFKLSLFKNKKGQVRFAALEEVVTGKKKKKKKKSLEEKEIDLDRVADELIYKFNEKTKRTEAKTNFEKLEDINKIFEGIAKEKNPSKRKKQGKSITKYLEIVYGKQNFQLLFKDLLEQKGFNVNIVTTGVKGKPKPSPIPKPSVEVFKINPPKLVNKLPEVKSPVKVKTESALKIQQQLRFKESNILKQQSKSKQAITNLQIQKSKQNQQLSQKQAFDLLTKQTTAQKSAQKQFSALKLKVGSLTKTPSLKIQALKQITQLKKKQRLTKLKKPIPFKLPKGVKQTDLIKAIQKLGKKNAVNIIVGMKIGKRKTIGKNLPPFKAMKKAQKFVDKNIQASYLLKPTGKKSKIKDLKPFNASFKFRPSKRNALFQVERKRFRLDSPTEVRQLKAFRGKVSKSFFGKPKKRKK</sequence>
<proteinExistence type="predicted"/>